<name>A0A9P6EG24_9AGAR</name>
<reference evidence="1" key="1">
    <citation type="submission" date="2020-11" db="EMBL/GenBank/DDBJ databases">
        <authorList>
            <consortium name="DOE Joint Genome Institute"/>
            <person name="Ahrendt S."/>
            <person name="Riley R."/>
            <person name="Andreopoulos W."/>
            <person name="Labutti K."/>
            <person name="Pangilinan J."/>
            <person name="Ruiz-Duenas F.J."/>
            <person name="Barrasa J.M."/>
            <person name="Sanchez-Garcia M."/>
            <person name="Camarero S."/>
            <person name="Miyauchi S."/>
            <person name="Serrano A."/>
            <person name="Linde D."/>
            <person name="Babiker R."/>
            <person name="Drula E."/>
            <person name="Ayuso-Fernandez I."/>
            <person name="Pacheco R."/>
            <person name="Padilla G."/>
            <person name="Ferreira P."/>
            <person name="Barriuso J."/>
            <person name="Kellner H."/>
            <person name="Castanera R."/>
            <person name="Alfaro M."/>
            <person name="Ramirez L."/>
            <person name="Pisabarro A.G."/>
            <person name="Kuo A."/>
            <person name="Tritt A."/>
            <person name="Lipzen A."/>
            <person name="He G."/>
            <person name="Yan M."/>
            <person name="Ng V."/>
            <person name="Cullen D."/>
            <person name="Martin F."/>
            <person name="Rosso M.-N."/>
            <person name="Henrissat B."/>
            <person name="Hibbett D."/>
            <person name="Martinez A.T."/>
            <person name="Grigoriev I.V."/>
        </authorList>
    </citation>
    <scope>NUCLEOTIDE SEQUENCE</scope>
    <source>
        <strain evidence="1">CBS 506.95</strain>
    </source>
</reference>
<sequence>MVLCKPKYIVVVLTTFGVLFLLTTYRSSIQRYIILSKIAPQEPPVMVPRHQTVIRTTPTNTAGIGSVIGQLRSGAAIATMLDATFATFGLQSEHPYRVASLLGLDLLENSLNKGGKVCSIAALPSYSRVSELTENWCNDPTIDSVHAQELRSFLADCDLILDDRPWDVRQDMAKCSWRWVKHVFSKSGVQNHSKGIGIHIRWGDMAGGGIPHDEKTPQRSIPIEVAAQMLKKLRECGIEDDLSVYMEFHNTTILSGLGEAYRIVDTGDDINDLIDLASNRIMILDIGSYTAIAHQISDGGISVVPDNDEFGISWHDNGYNTALRWTDLLSNTCSELSPVLNSG</sequence>
<proteinExistence type="predicted"/>
<evidence type="ECO:0000313" key="1">
    <source>
        <dbReference type="EMBL" id="KAF9528295.1"/>
    </source>
</evidence>
<keyword evidence="2" id="KW-1185">Reference proteome</keyword>
<gene>
    <name evidence="1" type="ORF">CPB83DRAFT_814254</name>
</gene>
<protein>
    <submittedName>
        <fullName evidence="1">Uncharacterized protein</fullName>
    </submittedName>
</protein>
<dbReference type="OrthoDB" id="2940323at2759"/>
<evidence type="ECO:0000313" key="2">
    <source>
        <dbReference type="Proteomes" id="UP000807306"/>
    </source>
</evidence>
<dbReference type="EMBL" id="MU157854">
    <property type="protein sequence ID" value="KAF9528295.1"/>
    <property type="molecule type" value="Genomic_DNA"/>
</dbReference>
<organism evidence="1 2">
    <name type="scientific">Crepidotus variabilis</name>
    <dbReference type="NCBI Taxonomy" id="179855"/>
    <lineage>
        <taxon>Eukaryota</taxon>
        <taxon>Fungi</taxon>
        <taxon>Dikarya</taxon>
        <taxon>Basidiomycota</taxon>
        <taxon>Agaricomycotina</taxon>
        <taxon>Agaricomycetes</taxon>
        <taxon>Agaricomycetidae</taxon>
        <taxon>Agaricales</taxon>
        <taxon>Agaricineae</taxon>
        <taxon>Crepidotaceae</taxon>
        <taxon>Crepidotus</taxon>
    </lineage>
</organism>
<accession>A0A9P6EG24</accession>
<comment type="caution">
    <text evidence="1">The sequence shown here is derived from an EMBL/GenBank/DDBJ whole genome shotgun (WGS) entry which is preliminary data.</text>
</comment>
<dbReference type="AlphaFoldDB" id="A0A9P6EG24"/>
<dbReference type="Proteomes" id="UP000807306">
    <property type="component" value="Unassembled WGS sequence"/>
</dbReference>